<feature type="signal peptide" evidence="2">
    <location>
        <begin position="1"/>
        <end position="26"/>
    </location>
</feature>
<name>A0A518BM34_9BACT</name>
<proteinExistence type="predicted"/>
<gene>
    <name evidence="3" type="ORF">Pla133_31250</name>
</gene>
<accession>A0A518BM34</accession>
<dbReference type="KEGG" id="pbap:Pla133_31250"/>
<evidence type="ECO:0000313" key="4">
    <source>
        <dbReference type="Proteomes" id="UP000316921"/>
    </source>
</evidence>
<evidence type="ECO:0000256" key="1">
    <source>
        <dbReference type="SAM" id="MobiDB-lite"/>
    </source>
</evidence>
<dbReference type="AlphaFoldDB" id="A0A518BM34"/>
<reference evidence="3 4" key="1">
    <citation type="submission" date="2019-02" db="EMBL/GenBank/DDBJ databases">
        <title>Deep-cultivation of Planctomycetes and their phenomic and genomic characterization uncovers novel biology.</title>
        <authorList>
            <person name="Wiegand S."/>
            <person name="Jogler M."/>
            <person name="Boedeker C."/>
            <person name="Pinto D."/>
            <person name="Vollmers J."/>
            <person name="Rivas-Marin E."/>
            <person name="Kohn T."/>
            <person name="Peeters S.H."/>
            <person name="Heuer A."/>
            <person name="Rast P."/>
            <person name="Oberbeckmann S."/>
            <person name="Bunk B."/>
            <person name="Jeske O."/>
            <person name="Meyerdierks A."/>
            <person name="Storesund J.E."/>
            <person name="Kallscheuer N."/>
            <person name="Luecker S."/>
            <person name="Lage O.M."/>
            <person name="Pohl T."/>
            <person name="Merkel B.J."/>
            <person name="Hornburger P."/>
            <person name="Mueller R.-W."/>
            <person name="Bruemmer F."/>
            <person name="Labrenz M."/>
            <person name="Spormann A.M."/>
            <person name="Op den Camp H."/>
            <person name="Overmann J."/>
            <person name="Amann R."/>
            <person name="Jetten M.S.M."/>
            <person name="Mascher T."/>
            <person name="Medema M.H."/>
            <person name="Devos D.P."/>
            <person name="Kaster A.-K."/>
            <person name="Ovreas L."/>
            <person name="Rohde M."/>
            <person name="Galperin M.Y."/>
            <person name="Jogler C."/>
        </authorList>
    </citation>
    <scope>NUCLEOTIDE SEQUENCE [LARGE SCALE GENOMIC DNA]</scope>
    <source>
        <strain evidence="3 4">Pla133</strain>
    </source>
</reference>
<keyword evidence="2" id="KW-0732">Signal</keyword>
<feature type="compositionally biased region" description="Basic and acidic residues" evidence="1">
    <location>
        <begin position="842"/>
        <end position="851"/>
    </location>
</feature>
<dbReference type="RefSeq" id="WP_145066708.1">
    <property type="nucleotide sequence ID" value="NZ_CP036287.1"/>
</dbReference>
<evidence type="ECO:0000256" key="2">
    <source>
        <dbReference type="SAM" id="SignalP"/>
    </source>
</evidence>
<dbReference type="Proteomes" id="UP000316921">
    <property type="component" value="Chromosome"/>
</dbReference>
<keyword evidence="4" id="KW-1185">Reference proteome</keyword>
<evidence type="ECO:0000313" key="3">
    <source>
        <dbReference type="EMBL" id="QDU68034.1"/>
    </source>
</evidence>
<protein>
    <submittedName>
        <fullName evidence="3">Uncharacterized protein</fullName>
    </submittedName>
</protein>
<sequence precursor="true">MQLRTRLAPAALSVCLALGVAAPAGAQDIVVVNVADLELDGSEWPADLGRGLGWFRPGEFELRLALDGAPEAYLVTALDDQGWIGYEGLVAELRRGAIVADLGPGAILEGSTELRGTLTLPAPERGDAPLRLRFRAPRGALSRGALSRGALSRGALSRGALESSGPLDLAYGRARHYAQLLGRDLPGSAWFRHLRGRSLAQLEAASDASEGSGVDAPHSSLELRFGSIHGRDGELGPWRDRWRTDDAATFSLVSGGRALAENMQLDRMLPLTVPAEDTVELDSIEGVTVAAFDWGPLVEGLDPVRDALAAHIPADQYALYSPSLDAFSRLLDELEADGAPVVAALETRARDARTRQMYERQLCAPLGLVARTLGALVVRSVAVTGGDPYLRTGTDLALLFETPGPGVLAEWLHGQQRAAAEAHALARTVETTVGPWSVRGVVTPDRSISSWVASGADFVVVSNSIRQLEVLAQVEAGNLPAAAESQEYRFFRSRYPLGTEDETAFVIVPDAAIRTWCSPLWRIATARRTRALAYLEDIAVAWRFAPVLERLGLPPVPRDDASRAIDGLGELALTVDGPVSEHYGSIAFLTPIAELALTHVSKREAELYDTWRDGFERNWSNFFDPIGASVRQTESSLAVDLSVIPLILGSDYRDMIQVVGAQSLEGRDGDPHEGAVVHFTSALDPEGEEIQEAGRDLSGFVDGFGPNALSWLGDWWSIHADDSELLDELLEAEDLNDAWDTLEADLDLLPVVFEVGVAKPLALAGFLTAIRAMAESSAPGLVDWHTDQTADGRAFVRVASTALSDDELALYYSTTPRSLIVSFNREALVAALDRWNPPADENGERPARPDETAPTPWLGESVAFEFEPRALLYLGLMDGDDPRELPLEASFANLPALDEWHRLFPGRDPVEVHEELFGERLVCPSGGTYVWDAEAGRMASSVYGHPGAPQHPAGAQVLPPALRDLARIRLGLTFETAVDGLRARGELLRR</sequence>
<feature type="region of interest" description="Disordered" evidence="1">
    <location>
        <begin position="835"/>
        <end position="856"/>
    </location>
</feature>
<dbReference type="EMBL" id="CP036287">
    <property type="protein sequence ID" value="QDU68034.1"/>
    <property type="molecule type" value="Genomic_DNA"/>
</dbReference>
<organism evidence="3 4">
    <name type="scientific">Engelhardtia mirabilis</name>
    <dbReference type="NCBI Taxonomy" id="2528011"/>
    <lineage>
        <taxon>Bacteria</taxon>
        <taxon>Pseudomonadati</taxon>
        <taxon>Planctomycetota</taxon>
        <taxon>Planctomycetia</taxon>
        <taxon>Planctomycetia incertae sedis</taxon>
        <taxon>Engelhardtia</taxon>
    </lineage>
</organism>
<feature type="chain" id="PRO_5021916195" evidence="2">
    <location>
        <begin position="27"/>
        <end position="990"/>
    </location>
</feature>